<gene>
    <name evidence="1" type="ORF">KDAU_57570</name>
</gene>
<sequence>MKIEQIKEIADAVLYEGYLLYPYRRSAIKNRQRWNFGVLYPRAYSMAKRGKEPWHMQTECLLQGGPQTRLTISARFLHLLLNSVVQDDHPSSLTPHEFPVERQMQDEWEEGVAREVVLSEIKLQDILSQPLLAPIDFSGRYVSTTSCDAAIISATREQQDICGRMRIVAYPIADAVYRLRVGIENTTPLIGVDPEQREAVLLHSFVSTHTILQIERGQFFSLLDPPVHVEAAAQSCQNEHTWPVLIGDAGEHSAILSSPIILYDYPQIAPESAGTFFDGTEIDELLTLRMMTLSDDEKEELRHGDERARAILERTESLSTEQLLKLHGVLRKYEGLQPDEGGKDK</sequence>
<dbReference type="AlphaFoldDB" id="A0A401ZNF2"/>
<dbReference type="RefSeq" id="WP_126600971.1">
    <property type="nucleotide sequence ID" value="NZ_BIFQ01000002.1"/>
</dbReference>
<keyword evidence="2" id="KW-1185">Reference proteome</keyword>
<organism evidence="1 2">
    <name type="scientific">Dictyobacter aurantiacus</name>
    <dbReference type="NCBI Taxonomy" id="1936993"/>
    <lineage>
        <taxon>Bacteria</taxon>
        <taxon>Bacillati</taxon>
        <taxon>Chloroflexota</taxon>
        <taxon>Ktedonobacteria</taxon>
        <taxon>Ktedonobacterales</taxon>
        <taxon>Dictyobacteraceae</taxon>
        <taxon>Dictyobacter</taxon>
    </lineage>
</organism>
<dbReference type="EMBL" id="BIFQ01000002">
    <property type="protein sequence ID" value="GCE08428.1"/>
    <property type="molecule type" value="Genomic_DNA"/>
</dbReference>
<evidence type="ECO:0000313" key="1">
    <source>
        <dbReference type="EMBL" id="GCE08428.1"/>
    </source>
</evidence>
<evidence type="ECO:0000313" key="2">
    <source>
        <dbReference type="Proteomes" id="UP000287224"/>
    </source>
</evidence>
<accession>A0A401ZNF2</accession>
<comment type="caution">
    <text evidence="1">The sequence shown here is derived from an EMBL/GenBank/DDBJ whole genome shotgun (WGS) entry which is preliminary data.</text>
</comment>
<proteinExistence type="predicted"/>
<dbReference type="Proteomes" id="UP000287224">
    <property type="component" value="Unassembled WGS sequence"/>
</dbReference>
<dbReference type="OrthoDB" id="264096at2"/>
<name>A0A401ZNF2_9CHLR</name>
<reference evidence="2" key="1">
    <citation type="submission" date="2018-12" db="EMBL/GenBank/DDBJ databases">
        <title>Tengunoibacter tsumagoiensis gen. nov., sp. nov., Dictyobacter kobayashii sp. nov., D. alpinus sp. nov., and D. joshuensis sp. nov. and description of Dictyobacteraceae fam. nov. within the order Ktedonobacterales isolated from Tengu-no-mugimeshi.</title>
        <authorList>
            <person name="Wang C.M."/>
            <person name="Zheng Y."/>
            <person name="Sakai Y."/>
            <person name="Toyoda A."/>
            <person name="Minakuchi Y."/>
            <person name="Abe K."/>
            <person name="Yokota A."/>
            <person name="Yabe S."/>
        </authorList>
    </citation>
    <scope>NUCLEOTIDE SEQUENCE [LARGE SCALE GENOMIC DNA]</scope>
    <source>
        <strain evidence="2">S-27</strain>
    </source>
</reference>
<protein>
    <submittedName>
        <fullName evidence="1">Uncharacterized protein</fullName>
    </submittedName>
</protein>